<comment type="subunit">
    <text evidence="7">Component of the dolichol-phosphate mannose (DPM) synthase complex.</text>
</comment>
<dbReference type="GO" id="GO:0006506">
    <property type="term" value="P:GPI anchor biosynthetic process"/>
    <property type="evidence" value="ECO:0007669"/>
    <property type="project" value="TreeGrafter"/>
</dbReference>
<protein>
    <recommendedName>
        <fullName evidence="7">Dolichol phosphate-mannose biosynthesis regulatory protein</fullName>
    </recommendedName>
</protein>
<evidence type="ECO:0000256" key="7">
    <source>
        <dbReference type="RuleBase" id="RU365084"/>
    </source>
</evidence>
<dbReference type="GO" id="GO:0033185">
    <property type="term" value="C:dolichol-phosphate-mannose synthase complex"/>
    <property type="evidence" value="ECO:0007669"/>
    <property type="project" value="TreeGrafter"/>
</dbReference>
<dbReference type="Pfam" id="PF07297">
    <property type="entry name" value="DPM2"/>
    <property type="match status" value="1"/>
</dbReference>
<dbReference type="InterPro" id="IPR009914">
    <property type="entry name" value="DPM2"/>
</dbReference>
<feature type="transmembrane region" description="Helical" evidence="7">
    <location>
        <begin position="52"/>
        <end position="76"/>
    </location>
</feature>
<gene>
    <name evidence="9" type="ORF">BQ2448_2629</name>
</gene>
<reference evidence="10" key="1">
    <citation type="submission" date="2016-09" db="EMBL/GenBank/DDBJ databases">
        <authorList>
            <person name="Jeantristanb JTB J.-T."/>
            <person name="Ricardo R."/>
        </authorList>
    </citation>
    <scope>NUCLEOTIDE SEQUENCE [LARGE SCALE GENOMIC DNA]</scope>
</reference>
<dbReference type="UniPathway" id="UPA00378"/>
<comment type="function">
    <text evidence="7">Regulatory subunit of the dolichol-phosphate mannose (DPM) synthase complex; essential for the ER localization.</text>
</comment>
<evidence type="ECO:0000256" key="6">
    <source>
        <dbReference type="ARBA" id="ARBA00023136"/>
    </source>
</evidence>
<dbReference type="EMBL" id="FMSP01000004">
    <property type="protein sequence ID" value="SCV69609.1"/>
    <property type="molecule type" value="Genomic_DNA"/>
</dbReference>
<keyword evidence="3 7" id="KW-0812">Transmembrane</keyword>
<comment type="pathway">
    <text evidence="7">Protein modification; protein glycosylation.</text>
</comment>
<evidence type="ECO:0000256" key="2">
    <source>
        <dbReference type="ARBA" id="ARBA00005478"/>
    </source>
</evidence>
<dbReference type="PANTHER" id="PTHR15039">
    <property type="entry name" value="DOLICHOL PHOSPHATE-MANNOSE BIOSYNTHESIS REGULATORY PROTEIN"/>
    <property type="match status" value="1"/>
</dbReference>
<keyword evidence="5 7" id="KW-1133">Transmembrane helix</keyword>
<feature type="compositionally biased region" description="Polar residues" evidence="8">
    <location>
        <begin position="93"/>
        <end position="111"/>
    </location>
</feature>
<evidence type="ECO:0000256" key="5">
    <source>
        <dbReference type="ARBA" id="ARBA00022989"/>
    </source>
</evidence>
<keyword evidence="10" id="KW-1185">Reference proteome</keyword>
<comment type="similarity">
    <text evidence="2 7">Belongs to the DPM2 family.</text>
</comment>
<dbReference type="AlphaFoldDB" id="A0A238FA30"/>
<evidence type="ECO:0000313" key="9">
    <source>
        <dbReference type="EMBL" id="SCV69609.1"/>
    </source>
</evidence>
<keyword evidence="4 7" id="KW-0256">Endoplasmic reticulum</keyword>
<organism evidence="9 10">
    <name type="scientific">Microbotryum intermedium</name>
    <dbReference type="NCBI Taxonomy" id="269621"/>
    <lineage>
        <taxon>Eukaryota</taxon>
        <taxon>Fungi</taxon>
        <taxon>Dikarya</taxon>
        <taxon>Basidiomycota</taxon>
        <taxon>Pucciniomycotina</taxon>
        <taxon>Microbotryomycetes</taxon>
        <taxon>Microbotryales</taxon>
        <taxon>Microbotryaceae</taxon>
        <taxon>Microbotryum</taxon>
    </lineage>
</organism>
<evidence type="ECO:0000313" key="10">
    <source>
        <dbReference type="Proteomes" id="UP000198372"/>
    </source>
</evidence>
<dbReference type="STRING" id="269621.A0A238FA30"/>
<feature type="region of interest" description="Disordered" evidence="8">
    <location>
        <begin position="80"/>
        <end position="111"/>
    </location>
</feature>
<sequence length="111" mass="12336">MMNLPRTSPTLAGLMLSTAIVVFTYYTIWTLFTPFLPSWSPLINYFPAREWAIRIPALLMLSGLMTIGAFVGLILVKSSRQKVKAKVTPRRPVTSSTSGTKDRSTSSLKKL</sequence>
<evidence type="ECO:0000256" key="1">
    <source>
        <dbReference type="ARBA" id="ARBA00004477"/>
    </source>
</evidence>
<name>A0A238FA30_9BASI</name>
<feature type="transmembrane region" description="Helical" evidence="7">
    <location>
        <begin position="12"/>
        <end position="32"/>
    </location>
</feature>
<evidence type="ECO:0000256" key="4">
    <source>
        <dbReference type="ARBA" id="ARBA00022824"/>
    </source>
</evidence>
<evidence type="ECO:0000256" key="8">
    <source>
        <dbReference type="SAM" id="MobiDB-lite"/>
    </source>
</evidence>
<keyword evidence="6 7" id="KW-0472">Membrane</keyword>
<accession>A0A238FA30</accession>
<dbReference type="Proteomes" id="UP000198372">
    <property type="component" value="Unassembled WGS sequence"/>
</dbReference>
<dbReference type="GO" id="GO:0180047">
    <property type="term" value="P:dolichol phosphate mannose biosynthetic process"/>
    <property type="evidence" value="ECO:0007669"/>
    <property type="project" value="InterPro"/>
</dbReference>
<proteinExistence type="inferred from homology"/>
<dbReference type="GO" id="GO:0030234">
    <property type="term" value="F:enzyme regulator activity"/>
    <property type="evidence" value="ECO:0007669"/>
    <property type="project" value="UniProtKB-UniRule"/>
</dbReference>
<comment type="subcellular location">
    <subcellularLocation>
        <location evidence="1 7">Endoplasmic reticulum membrane</location>
        <topology evidence="1 7">Multi-pass membrane protein</topology>
    </subcellularLocation>
</comment>
<dbReference type="OrthoDB" id="311279at2759"/>
<evidence type="ECO:0000256" key="3">
    <source>
        <dbReference type="ARBA" id="ARBA00022692"/>
    </source>
</evidence>
<feature type="compositionally biased region" description="Basic residues" evidence="8">
    <location>
        <begin position="80"/>
        <end position="89"/>
    </location>
</feature>
<dbReference type="PANTHER" id="PTHR15039:SF11">
    <property type="entry name" value="DOLICHOL PHOSPHATE-MANNOSE BIOSYNTHESIS REGULATORY PROTEIN"/>
    <property type="match status" value="1"/>
</dbReference>
<dbReference type="GO" id="GO:0005789">
    <property type="term" value="C:endoplasmic reticulum membrane"/>
    <property type="evidence" value="ECO:0007669"/>
    <property type="project" value="UniProtKB-SubCell"/>
</dbReference>